<evidence type="ECO:0000256" key="1">
    <source>
        <dbReference type="ARBA" id="ARBA00007447"/>
    </source>
</evidence>
<feature type="compositionally biased region" description="Low complexity" evidence="3">
    <location>
        <begin position="761"/>
        <end position="786"/>
    </location>
</feature>
<dbReference type="EMBL" id="LN483211">
    <property type="protein sequence ID" value="CDZ97525.1"/>
    <property type="molecule type" value="Genomic_DNA"/>
</dbReference>
<feature type="region of interest" description="Disordered" evidence="3">
    <location>
        <begin position="636"/>
        <end position="708"/>
    </location>
</feature>
<dbReference type="CDD" id="cd05471">
    <property type="entry name" value="pepsin_like"/>
    <property type="match status" value="1"/>
</dbReference>
<feature type="region of interest" description="Disordered" evidence="3">
    <location>
        <begin position="600"/>
        <end position="619"/>
    </location>
</feature>
<dbReference type="InterPro" id="IPR001461">
    <property type="entry name" value="Aspartic_peptidase_A1"/>
</dbReference>
<dbReference type="InterPro" id="IPR034164">
    <property type="entry name" value="Pepsin-like_dom"/>
</dbReference>
<dbReference type="Gene3D" id="2.40.70.10">
    <property type="entry name" value="Acid Proteases"/>
    <property type="match status" value="2"/>
</dbReference>
<evidence type="ECO:0000256" key="4">
    <source>
        <dbReference type="SAM" id="Phobius"/>
    </source>
</evidence>
<keyword evidence="4" id="KW-1133">Transmembrane helix</keyword>
<evidence type="ECO:0000256" key="2">
    <source>
        <dbReference type="PIRSR" id="PIRSR601461-2"/>
    </source>
</evidence>
<feature type="compositionally biased region" description="Basic and acidic residues" evidence="3">
    <location>
        <begin position="835"/>
        <end position="844"/>
    </location>
</feature>
<feature type="compositionally biased region" description="Gly residues" evidence="3">
    <location>
        <begin position="600"/>
        <end position="610"/>
    </location>
</feature>
<dbReference type="PROSITE" id="PS51767">
    <property type="entry name" value="PEPTIDASE_A1"/>
    <property type="match status" value="1"/>
</dbReference>
<feature type="transmembrane region" description="Helical" evidence="4">
    <location>
        <begin position="504"/>
        <end position="528"/>
    </location>
</feature>
<comment type="similarity">
    <text evidence="1">Belongs to the peptidase A1 family.</text>
</comment>
<evidence type="ECO:0000256" key="3">
    <source>
        <dbReference type="SAM" id="MobiDB-lite"/>
    </source>
</evidence>
<feature type="region of interest" description="Disordered" evidence="3">
    <location>
        <begin position="477"/>
        <end position="497"/>
    </location>
</feature>
<evidence type="ECO:0000313" key="6">
    <source>
        <dbReference type="EMBL" id="CDZ97525.1"/>
    </source>
</evidence>
<feature type="disulfide bond" evidence="2">
    <location>
        <begin position="86"/>
        <end position="91"/>
    </location>
</feature>
<dbReference type="PANTHER" id="PTHR47966:SF57">
    <property type="entry name" value="PEPTIDASE A1 DOMAIN-CONTAINING PROTEIN"/>
    <property type="match status" value="1"/>
</dbReference>
<dbReference type="SUPFAM" id="SSF50630">
    <property type="entry name" value="Acid proteases"/>
    <property type="match status" value="1"/>
</dbReference>
<dbReference type="Pfam" id="PF00026">
    <property type="entry name" value="Asp"/>
    <property type="match status" value="2"/>
</dbReference>
<accession>A0A0F7SGM2</accession>
<feature type="region of interest" description="Disordered" evidence="3">
    <location>
        <begin position="1"/>
        <end position="34"/>
    </location>
</feature>
<feature type="compositionally biased region" description="Basic and acidic residues" evidence="3">
    <location>
        <begin position="736"/>
        <end position="745"/>
    </location>
</feature>
<feature type="compositionally biased region" description="Polar residues" evidence="3">
    <location>
        <begin position="1"/>
        <end position="15"/>
    </location>
</feature>
<feature type="region of interest" description="Disordered" evidence="3">
    <location>
        <begin position="205"/>
        <end position="240"/>
    </location>
</feature>
<keyword evidence="2" id="KW-1015">Disulfide bond</keyword>
<name>A0A0F7SGM2_PHARH</name>
<dbReference type="PRINTS" id="PR00792">
    <property type="entry name" value="PEPSIN"/>
</dbReference>
<feature type="domain" description="Peptidase A1" evidence="5">
    <location>
        <begin position="57"/>
        <end position="444"/>
    </location>
</feature>
<dbReference type="InterPro" id="IPR033121">
    <property type="entry name" value="PEPTIDASE_A1"/>
</dbReference>
<keyword evidence="6" id="KW-0378">Hydrolase</keyword>
<dbReference type="AlphaFoldDB" id="A0A0F7SGM2"/>
<dbReference type="InterPro" id="IPR021109">
    <property type="entry name" value="Peptidase_aspartic_dom_sf"/>
</dbReference>
<keyword evidence="4" id="KW-0812">Transmembrane</keyword>
<organism evidence="6">
    <name type="scientific">Phaffia rhodozyma</name>
    <name type="common">Yeast</name>
    <name type="synonym">Xanthophyllomyces dendrorhous</name>
    <dbReference type="NCBI Taxonomy" id="264483"/>
    <lineage>
        <taxon>Eukaryota</taxon>
        <taxon>Fungi</taxon>
        <taxon>Dikarya</taxon>
        <taxon>Basidiomycota</taxon>
        <taxon>Agaricomycotina</taxon>
        <taxon>Tremellomycetes</taxon>
        <taxon>Cystofilobasidiales</taxon>
        <taxon>Mrakiaceae</taxon>
        <taxon>Phaffia</taxon>
    </lineage>
</organism>
<proteinExistence type="inferred from homology"/>
<feature type="compositionally biased region" description="Polar residues" evidence="3">
    <location>
        <begin position="797"/>
        <end position="820"/>
    </location>
</feature>
<feature type="compositionally biased region" description="Low complexity" evidence="3">
    <location>
        <begin position="478"/>
        <end position="492"/>
    </location>
</feature>
<dbReference type="GO" id="GO:0006508">
    <property type="term" value="P:proteolysis"/>
    <property type="evidence" value="ECO:0007669"/>
    <property type="project" value="UniProtKB-KW"/>
</dbReference>
<feature type="region of interest" description="Disordered" evidence="3">
    <location>
        <begin position="736"/>
        <end position="844"/>
    </location>
</feature>
<keyword evidence="4" id="KW-0472">Membrane</keyword>
<dbReference type="GO" id="GO:0004190">
    <property type="term" value="F:aspartic-type endopeptidase activity"/>
    <property type="evidence" value="ECO:0007669"/>
    <property type="project" value="InterPro"/>
</dbReference>
<keyword evidence="6" id="KW-0645">Protease</keyword>
<dbReference type="PANTHER" id="PTHR47966">
    <property type="entry name" value="BETA-SITE APP-CLEAVING ENZYME, ISOFORM A-RELATED"/>
    <property type="match status" value="1"/>
</dbReference>
<reference evidence="6" key="1">
    <citation type="submission" date="2014-08" db="EMBL/GenBank/DDBJ databases">
        <authorList>
            <person name="Sharma Rahul"/>
            <person name="Thines Marco"/>
        </authorList>
    </citation>
    <scope>NUCLEOTIDE SEQUENCE</scope>
</reference>
<evidence type="ECO:0000259" key="5">
    <source>
        <dbReference type="PROSITE" id="PS51767"/>
    </source>
</evidence>
<sequence length="844" mass="89535">MPTTSHPSMLLNNIPSPLPSRHLTQRDSVSPRADVSDWNKPVVLDLTLTSTSTGVYYTLPVSIGGTSYMVQVDTGSSDLWLASSSCTSSSCQNVHLYNPSSSSTSMDADTDFSIDYVSGTIKGRVFWDQMEFAGRKVPRQAAAYDVVNQDMRNGAYSGVMGLSLPGNSIIANTLSQSPWNLGPLSNIEIPPFPVTDPSQDYWLYPSSRRRRRRRRQQSEDLSSRGLFDGSKDPTNSNTTSFISLSLARPSDPRIPSQLGVRSHLPSICDASCQGSMTWSSIIEGPTGQPLFWRVPVRSISVIDGVSGKEVKIAMGQSRLPGNAWPVAILDSGAQNIYTSNRDLLDAIYGSQGQQPASDGNYYIPCTTAIQMTITLSTIGTFPIHPLDLSGYTSGDSTHQTCIGNLQYITPAALAGKGDIVLGAAFMRNVYTVLSGPSYTQTGAWQMPQLSLYSLTANMSSAVEEFQRVRVLEQEIAPGSGTTSGAHSATGSTKPQDSDRALNTAGIVGLAVGCVVCLGLAIFAWLFFVMKRRLRREMKFNRLPPDGSSSSEVHYTPALTSPDAAFIHTESKKRTVSYQSERSVGSYFSTAAPLYTEVENGGGNGGEGTGATGVVSPGADGPVETIRLSVLKRGSSSLLGGGFEDADDVEMGIDGTSAPTMTDVGDLYSDTGPGISQASGRWRIQDDGSGTRPSSKERTGPGASAGMSARNLSALNGDLSAGAKKVSASDAASEILRTRREARQSRCEPTGSSSGSPLIWNSELSSPTFTSLPSSSSSSSSSSTLSSDDTAGNDINKDVSNPPSHRNTNSRLSSQNRSSIGTILGRSPLSAMFTSEPHREDGSGK</sequence>
<protein>
    <submittedName>
        <fullName evidence="6">Aspartyl protease</fullName>
    </submittedName>
</protein>